<organism evidence="1 2">
    <name type="scientific">Antrihabitans cavernicola</name>
    <dbReference type="NCBI Taxonomy" id="2495913"/>
    <lineage>
        <taxon>Bacteria</taxon>
        <taxon>Bacillati</taxon>
        <taxon>Actinomycetota</taxon>
        <taxon>Actinomycetes</taxon>
        <taxon>Mycobacteriales</taxon>
        <taxon>Nocardiaceae</taxon>
        <taxon>Antrihabitans</taxon>
    </lineage>
</organism>
<dbReference type="PANTHER" id="PTHR33973">
    <property type="entry name" value="OS07G0153300 PROTEIN"/>
    <property type="match status" value="1"/>
</dbReference>
<dbReference type="PANTHER" id="PTHR33973:SF4">
    <property type="entry name" value="OS07G0153300 PROTEIN"/>
    <property type="match status" value="1"/>
</dbReference>
<proteinExistence type="predicted"/>
<dbReference type="Pfam" id="PF07103">
    <property type="entry name" value="DUF1365"/>
    <property type="match status" value="1"/>
</dbReference>
<dbReference type="Proteomes" id="UP000322244">
    <property type="component" value="Unassembled WGS sequence"/>
</dbReference>
<dbReference type="RefSeq" id="WP_149431596.1">
    <property type="nucleotide sequence ID" value="NZ_VLNY01000008.1"/>
</dbReference>
<dbReference type="OrthoDB" id="9778801at2"/>
<protein>
    <submittedName>
        <fullName evidence="1">DUF1365 domain-containing protein</fullName>
    </submittedName>
</protein>
<comment type="caution">
    <text evidence="1">The sequence shown here is derived from an EMBL/GenBank/DDBJ whole genome shotgun (WGS) entry which is preliminary data.</text>
</comment>
<evidence type="ECO:0000313" key="1">
    <source>
        <dbReference type="EMBL" id="KAA0021729.1"/>
    </source>
</evidence>
<keyword evidence="2" id="KW-1185">Reference proteome</keyword>
<accession>A0A5A7S922</accession>
<dbReference type="AlphaFoldDB" id="A0A5A7S922"/>
<gene>
    <name evidence="1" type="ORF">FOY51_17755</name>
</gene>
<dbReference type="InterPro" id="IPR010775">
    <property type="entry name" value="DUF1365"/>
</dbReference>
<evidence type="ECO:0000313" key="2">
    <source>
        <dbReference type="Proteomes" id="UP000322244"/>
    </source>
</evidence>
<dbReference type="EMBL" id="VLNY01000008">
    <property type="protein sequence ID" value="KAA0021729.1"/>
    <property type="molecule type" value="Genomic_DNA"/>
</dbReference>
<reference evidence="1 2" key="1">
    <citation type="submission" date="2019-07" db="EMBL/GenBank/DDBJ databases">
        <title>Rhodococcus cavernicolus sp. nov., isolated from a cave.</title>
        <authorList>
            <person name="Lee S.D."/>
        </authorList>
    </citation>
    <scope>NUCLEOTIDE SEQUENCE [LARGE SCALE GENOMIC DNA]</scope>
    <source>
        <strain evidence="1 2">C1-24</strain>
    </source>
</reference>
<name>A0A5A7S922_9NOCA</name>
<sequence length="243" mass="27352">MITPALYATRIRHVRTEPVANSFEYRSYSWLIDIDDLPRLPALLRPFARFQARDHFDGPAPDLRGRVDGFLDGHGVDLDGGRVIALLSARVLGYVFNPLSLYWCYDSAGALQCVIAEVHNTYGQRHSYLVHTDARGRATTDKKFYVSPFNEVDGRYAMSFPEPGESLTATIVLHREGHAPFTASMRGQRSPATNANVLRAQLRMPLAPLMVSARIRRQAIALWARGLPIMPRPKTIDRQEVHT</sequence>